<name>A0ABR2SVX4_9ROSI</name>
<comment type="caution">
    <text evidence="1">The sequence shown here is derived from an EMBL/GenBank/DDBJ whole genome shotgun (WGS) entry which is preliminary data.</text>
</comment>
<keyword evidence="2" id="KW-1185">Reference proteome</keyword>
<proteinExistence type="predicted"/>
<reference evidence="1 2" key="1">
    <citation type="journal article" date="2024" name="G3 (Bethesda)">
        <title>Genome assembly of Hibiscus sabdariffa L. provides insights into metabolisms of medicinal natural products.</title>
        <authorList>
            <person name="Kim T."/>
        </authorList>
    </citation>
    <scope>NUCLEOTIDE SEQUENCE [LARGE SCALE GENOMIC DNA]</scope>
    <source>
        <strain evidence="1">TK-2024</strain>
        <tissue evidence="1">Old leaves</tissue>
    </source>
</reference>
<evidence type="ECO:0000313" key="2">
    <source>
        <dbReference type="Proteomes" id="UP001396334"/>
    </source>
</evidence>
<gene>
    <name evidence="1" type="ORF">V6N11_026257</name>
</gene>
<protein>
    <submittedName>
        <fullName evidence="1">Uncharacterized protein</fullName>
    </submittedName>
</protein>
<dbReference type="Proteomes" id="UP001396334">
    <property type="component" value="Unassembled WGS sequence"/>
</dbReference>
<dbReference type="EMBL" id="JBBPBN010000011">
    <property type="protein sequence ID" value="KAK9029134.1"/>
    <property type="molecule type" value="Genomic_DNA"/>
</dbReference>
<organism evidence="1 2">
    <name type="scientific">Hibiscus sabdariffa</name>
    <name type="common">roselle</name>
    <dbReference type="NCBI Taxonomy" id="183260"/>
    <lineage>
        <taxon>Eukaryota</taxon>
        <taxon>Viridiplantae</taxon>
        <taxon>Streptophyta</taxon>
        <taxon>Embryophyta</taxon>
        <taxon>Tracheophyta</taxon>
        <taxon>Spermatophyta</taxon>
        <taxon>Magnoliopsida</taxon>
        <taxon>eudicotyledons</taxon>
        <taxon>Gunneridae</taxon>
        <taxon>Pentapetalae</taxon>
        <taxon>rosids</taxon>
        <taxon>malvids</taxon>
        <taxon>Malvales</taxon>
        <taxon>Malvaceae</taxon>
        <taxon>Malvoideae</taxon>
        <taxon>Hibiscus</taxon>
    </lineage>
</organism>
<accession>A0ABR2SVX4</accession>
<evidence type="ECO:0000313" key="1">
    <source>
        <dbReference type="EMBL" id="KAK9029134.1"/>
    </source>
</evidence>
<sequence length="117" mass="12933">MVCTDTQDLCLKLTPPTSPPLATTDDNNHPLTQPIIPVKPFGPWMVIEIRRRRNSKPPQSSKNIPTTPVISSHFNLIFNVDEKSYDATVIPHIQTDLLVHIAATTPVNSKSILVASK</sequence>